<dbReference type="GO" id="GO:0016740">
    <property type="term" value="F:transferase activity"/>
    <property type="evidence" value="ECO:0007669"/>
    <property type="project" value="UniProtKB-KW"/>
</dbReference>
<comment type="caution">
    <text evidence="3">The sequence shown here is derived from an EMBL/GenBank/DDBJ whole genome shotgun (WGS) entry which is preliminary data.</text>
</comment>
<evidence type="ECO:0000259" key="2">
    <source>
        <dbReference type="PROSITE" id="PS51096"/>
    </source>
</evidence>
<dbReference type="InterPro" id="IPR051471">
    <property type="entry name" value="Bacterial_PTS_sugar_comp"/>
</dbReference>
<dbReference type="Gene3D" id="3.40.50.510">
    <property type="entry name" value="Phosphotransferase system, mannose-type IIA component"/>
    <property type="match status" value="1"/>
</dbReference>
<dbReference type="Proteomes" id="UP000235649">
    <property type="component" value="Unassembled WGS sequence"/>
</dbReference>
<accession>A0A2N7AVH3</accession>
<proteinExistence type="predicted"/>
<dbReference type="Pfam" id="PF03610">
    <property type="entry name" value="EIIA-man"/>
    <property type="match status" value="1"/>
</dbReference>
<feature type="domain" description="PTS EIIA type-4" evidence="2">
    <location>
        <begin position="2"/>
        <end position="123"/>
    </location>
</feature>
<dbReference type="AlphaFoldDB" id="A0A2N7AVH3"/>
<evidence type="ECO:0000313" key="4">
    <source>
        <dbReference type="Proteomes" id="UP000235649"/>
    </source>
</evidence>
<evidence type="ECO:0000313" key="3">
    <source>
        <dbReference type="EMBL" id="PMD72158.1"/>
    </source>
</evidence>
<dbReference type="PANTHER" id="PTHR33799">
    <property type="entry name" value="PTS PERMEASE-RELATED-RELATED"/>
    <property type="match status" value="1"/>
</dbReference>
<dbReference type="GO" id="GO:0009401">
    <property type="term" value="P:phosphoenolpyruvate-dependent sugar phosphotransferase system"/>
    <property type="evidence" value="ECO:0007669"/>
    <property type="project" value="InterPro"/>
</dbReference>
<dbReference type="OrthoDB" id="6578004at2"/>
<name>A0A2N7AVH3_9LACO</name>
<dbReference type="PANTHER" id="PTHR33799:SF1">
    <property type="entry name" value="PTS SYSTEM MANNOSE-SPECIFIC EIIAB COMPONENT-RELATED"/>
    <property type="match status" value="1"/>
</dbReference>
<protein>
    <submittedName>
        <fullName evidence="3">PTS N-acetylglucosamine transporter subunit IIBC</fullName>
    </submittedName>
</protein>
<dbReference type="InterPro" id="IPR004701">
    <property type="entry name" value="PTS_EIIA_man-typ"/>
</dbReference>
<organism evidence="3 4">
    <name type="scientific">Companilactobacillus nuruki</name>
    <dbReference type="NCBI Taxonomy" id="1993540"/>
    <lineage>
        <taxon>Bacteria</taxon>
        <taxon>Bacillati</taxon>
        <taxon>Bacillota</taxon>
        <taxon>Bacilli</taxon>
        <taxon>Lactobacillales</taxon>
        <taxon>Lactobacillaceae</taxon>
        <taxon>Companilactobacillus</taxon>
    </lineage>
</organism>
<gene>
    <name evidence="3" type="ORF">CBP76_04175</name>
</gene>
<evidence type="ECO:0000256" key="1">
    <source>
        <dbReference type="ARBA" id="ARBA00022679"/>
    </source>
</evidence>
<keyword evidence="1" id="KW-0808">Transferase</keyword>
<dbReference type="RefSeq" id="WP_102195686.1">
    <property type="nucleotide sequence ID" value="NZ_NIPR01000008.1"/>
</dbReference>
<dbReference type="GO" id="GO:0016020">
    <property type="term" value="C:membrane"/>
    <property type="evidence" value="ECO:0007669"/>
    <property type="project" value="InterPro"/>
</dbReference>
<keyword evidence="4" id="KW-1185">Reference proteome</keyword>
<dbReference type="EMBL" id="NIPR01000008">
    <property type="protein sequence ID" value="PMD72158.1"/>
    <property type="molecule type" value="Genomic_DNA"/>
</dbReference>
<dbReference type="PROSITE" id="PS51096">
    <property type="entry name" value="PTS_EIIA_TYPE_4"/>
    <property type="match status" value="1"/>
</dbReference>
<dbReference type="InterPro" id="IPR036662">
    <property type="entry name" value="PTS_EIIA_man-typ_sf"/>
</dbReference>
<sequence>MKRHYVIASHSTFSAGMAKALRFFAGDELDLVVLTAYVDNKPIDEQIKKIFDKIPDEDEVIVLTDLMGGSVNQKFFPYVYRQHTQIITGMNLSLALAIVMEPANDYLSAERVRAIVDEARDQLTYVNDVASQMSGDDDDE</sequence>
<dbReference type="SUPFAM" id="SSF53062">
    <property type="entry name" value="PTS system fructose IIA component-like"/>
    <property type="match status" value="1"/>
</dbReference>
<reference evidence="3 4" key="1">
    <citation type="submission" date="2017-05" db="EMBL/GenBank/DDBJ databases">
        <title>Lactobacillus nurukis nov., sp. nov., isolated from nuruk.</title>
        <authorList>
            <person name="Kim S.-J."/>
        </authorList>
    </citation>
    <scope>NUCLEOTIDE SEQUENCE [LARGE SCALE GENOMIC DNA]</scope>
    <source>
        <strain evidence="3 4">SYF10-1a</strain>
    </source>
</reference>